<accession>A0A383W0Y2</accession>
<dbReference type="AlphaFoldDB" id="A0A383W0Y2"/>
<evidence type="ECO:0000256" key="1">
    <source>
        <dbReference type="SAM" id="MobiDB-lite"/>
    </source>
</evidence>
<feature type="region of interest" description="Disordered" evidence="1">
    <location>
        <begin position="175"/>
        <end position="270"/>
    </location>
</feature>
<dbReference type="Proteomes" id="UP000256970">
    <property type="component" value="Unassembled WGS sequence"/>
</dbReference>
<keyword evidence="3" id="KW-1185">Reference proteome</keyword>
<organism evidence="2 3">
    <name type="scientific">Tetradesmus obliquus</name>
    <name type="common">Green alga</name>
    <name type="synonym">Acutodesmus obliquus</name>
    <dbReference type="NCBI Taxonomy" id="3088"/>
    <lineage>
        <taxon>Eukaryota</taxon>
        <taxon>Viridiplantae</taxon>
        <taxon>Chlorophyta</taxon>
        <taxon>core chlorophytes</taxon>
        <taxon>Chlorophyceae</taxon>
        <taxon>CS clade</taxon>
        <taxon>Sphaeropleales</taxon>
        <taxon>Scenedesmaceae</taxon>
        <taxon>Tetradesmus</taxon>
    </lineage>
</organism>
<feature type="compositionally biased region" description="Low complexity" evidence="1">
    <location>
        <begin position="188"/>
        <end position="234"/>
    </location>
</feature>
<sequence>MLSTVDELGTGRLRLPLSYITANGIIYGQPVVAECEFHGVKHRFLCTATVTAAASTAAVDPSVQCGLHTAPLPCSRGSQLLLSVKPVTSKVVTATAIKVLVPEQLLGSPVASAHLQQRLLQQRCTVHLSASVSCQVLQVSPQGPAAAVYRVVPSTAVTLVSSSSEAAAAAAAASAAADSGTPQAAGRSSKSSSKSSSKTKSSVTTDKGTTTSSRAKPSSSGSSSSSSKQAASKQSSRKPSKDSPGSSEEEEAAALGGGGMFGLLDALGDD</sequence>
<protein>
    <submittedName>
        <fullName evidence="2">Uncharacterized protein</fullName>
    </submittedName>
</protein>
<reference evidence="2 3" key="1">
    <citation type="submission" date="2016-10" db="EMBL/GenBank/DDBJ databases">
        <authorList>
            <person name="Cai Z."/>
        </authorList>
    </citation>
    <scope>NUCLEOTIDE SEQUENCE [LARGE SCALE GENOMIC DNA]</scope>
</reference>
<proteinExistence type="predicted"/>
<dbReference type="EMBL" id="FNXT01001044">
    <property type="protein sequence ID" value="SZX71345.1"/>
    <property type="molecule type" value="Genomic_DNA"/>
</dbReference>
<name>A0A383W0Y2_TETOB</name>
<gene>
    <name evidence="2" type="ORF">BQ4739_LOCUS11477</name>
</gene>
<evidence type="ECO:0000313" key="2">
    <source>
        <dbReference type="EMBL" id="SZX71345.1"/>
    </source>
</evidence>
<evidence type="ECO:0000313" key="3">
    <source>
        <dbReference type="Proteomes" id="UP000256970"/>
    </source>
</evidence>